<dbReference type="PANTHER" id="PTHR30121:SF6">
    <property type="entry name" value="SLR6007 PROTEIN"/>
    <property type="match status" value="1"/>
</dbReference>
<evidence type="ECO:0000313" key="2">
    <source>
        <dbReference type="EMBL" id="WYK19849.1"/>
    </source>
</evidence>
<dbReference type="SUPFAM" id="SSF52540">
    <property type="entry name" value="P-loop containing nucleoside triphosphate hydrolases"/>
    <property type="match status" value="1"/>
</dbReference>
<keyword evidence="2" id="KW-0238">DNA-binding</keyword>
<sequence length="404" mass="45592">MTNILAASEPSEITDTCSMHIPIIGLAFRRYQDVAPFGVGTRERLLHTYLIGQTGTGKTTLLQNLAWQDAQYGNCYCLIDPHGDLAESLHRHINSSHLYWDVGDQGCHLGYNPLKRVGEQYRPLVASGFIETLKKQWPEAWGARMEHLLRHAILALLEQPAADLRDLMRLFIYKGYRRQITETLTDPQVRFFWKHEFPAMNYQTSADGVSPIANKLGAFLAHPAVRTALCEPKKVLSFRSIMDSGQILIVNLAKGRLGSDVSNVMGGLITSSIMQAAFTRHSLPEAARRPFFLYVDEFHNLTTKTFAGMLSEARKYGLGLILAHQHLSQIDNDVRDAIIGNVGNQIVFRVGANDATFFERQMRTFSAFDFQNQPNHRANVLLTCRGERLKPFTASMYPPYHGRE</sequence>
<evidence type="ECO:0000259" key="1">
    <source>
        <dbReference type="Pfam" id="PF10412"/>
    </source>
</evidence>
<feature type="domain" description="Type IV secretion system coupling protein TraD DNA-binding" evidence="1">
    <location>
        <begin position="46"/>
        <end position="352"/>
    </location>
</feature>
<dbReference type="RefSeq" id="WP_317056547.1">
    <property type="nucleotide sequence ID" value="NZ_CP146606.1"/>
</dbReference>
<dbReference type="PANTHER" id="PTHR30121">
    <property type="entry name" value="UNCHARACTERIZED PROTEIN YJGR-RELATED"/>
    <property type="match status" value="1"/>
</dbReference>
<dbReference type="InterPro" id="IPR051162">
    <property type="entry name" value="T4SS_component"/>
</dbReference>
<dbReference type="Pfam" id="PF10412">
    <property type="entry name" value="TrwB_AAD_bind"/>
    <property type="match status" value="1"/>
</dbReference>
<dbReference type="Proteomes" id="UP001281305">
    <property type="component" value="Chromosome"/>
</dbReference>
<gene>
    <name evidence="2" type="ORF">RZS32_008415</name>
</gene>
<proteinExistence type="predicted"/>
<evidence type="ECO:0000313" key="3">
    <source>
        <dbReference type="Proteomes" id="UP001281305"/>
    </source>
</evidence>
<dbReference type="GO" id="GO:0003677">
    <property type="term" value="F:DNA binding"/>
    <property type="evidence" value="ECO:0007669"/>
    <property type="project" value="UniProtKB-KW"/>
</dbReference>
<reference evidence="2 3" key="1">
    <citation type="submission" date="2024-02" db="EMBL/GenBank/DDBJ databases">
        <title>Roseovarius strain W115 nov., isolated from a marine algae.</title>
        <authorList>
            <person name="Lee M.W."/>
            <person name="Lee J.K."/>
            <person name="Kim J.M."/>
            <person name="Choi D.G."/>
            <person name="Baek J.H."/>
            <person name="Bayburt H."/>
            <person name="Jung J.J."/>
            <person name="Han D.M."/>
            <person name="Jeon C.O."/>
        </authorList>
    </citation>
    <scope>NUCLEOTIDE SEQUENCE [LARGE SCALE GENOMIC DNA]</scope>
    <source>
        <strain evidence="2 3">W115</strain>
    </source>
</reference>
<dbReference type="Gene3D" id="3.40.50.300">
    <property type="entry name" value="P-loop containing nucleotide triphosphate hydrolases"/>
    <property type="match status" value="2"/>
</dbReference>
<organism evidence="2 3">
    <name type="scientific">Roseovarius rhodophyticola</name>
    <dbReference type="NCBI Taxonomy" id="3080827"/>
    <lineage>
        <taxon>Bacteria</taxon>
        <taxon>Pseudomonadati</taxon>
        <taxon>Pseudomonadota</taxon>
        <taxon>Alphaproteobacteria</taxon>
        <taxon>Rhodobacterales</taxon>
        <taxon>Roseobacteraceae</taxon>
        <taxon>Roseovarius</taxon>
    </lineage>
</organism>
<dbReference type="EMBL" id="CP146606">
    <property type="protein sequence ID" value="WYK19849.1"/>
    <property type="molecule type" value="Genomic_DNA"/>
</dbReference>
<name>A0ABZ2TJC8_9RHOB</name>
<keyword evidence="3" id="KW-1185">Reference proteome</keyword>
<dbReference type="InterPro" id="IPR019476">
    <property type="entry name" value="T4SS_TraD_DNA-bd"/>
</dbReference>
<dbReference type="CDD" id="cd01127">
    <property type="entry name" value="TrwB_TraG_TraD_VirD4"/>
    <property type="match status" value="1"/>
</dbReference>
<accession>A0ABZ2TJC8</accession>
<dbReference type="InterPro" id="IPR027417">
    <property type="entry name" value="P-loop_NTPase"/>
</dbReference>
<protein>
    <submittedName>
        <fullName evidence="2">Type IV secretion system DNA-binding domain-containing protein</fullName>
    </submittedName>
</protein>